<evidence type="ECO:0000313" key="1">
    <source>
        <dbReference type="EMBL" id="MVX63852.1"/>
    </source>
</evidence>
<reference evidence="1" key="1">
    <citation type="submission" date="2019-12" db="EMBL/GenBank/DDBJ databases">
        <title>Microbes associate with the intestines of laboratory mice.</title>
        <authorList>
            <person name="Navarre W."/>
            <person name="Wong E."/>
        </authorList>
    </citation>
    <scope>NUCLEOTIDE SEQUENCE</scope>
    <source>
        <strain evidence="1">NM79_F5</strain>
    </source>
</reference>
<comment type="caution">
    <text evidence="1">The sequence shown here is derived from an EMBL/GenBank/DDBJ whole genome shotgun (WGS) entry which is preliminary data.</text>
</comment>
<sequence>MKVIVEGQLMKAKKNDYEFDGKKGTSYKLDIYADDRLESVSVSADTFAEYKDLVGNDVTLECKIYSRDYKLKHIEEN</sequence>
<accession>A0A964RLG6</accession>
<protein>
    <submittedName>
        <fullName evidence="1">Uncharacterized protein</fullName>
    </submittedName>
</protein>
<evidence type="ECO:0000313" key="2">
    <source>
        <dbReference type="Proteomes" id="UP000656077"/>
    </source>
</evidence>
<dbReference type="EMBL" id="WSRQ01000011">
    <property type="protein sequence ID" value="MVX63852.1"/>
    <property type="molecule type" value="Genomic_DNA"/>
</dbReference>
<gene>
    <name evidence="1" type="ORF">GKZ28_09110</name>
</gene>
<dbReference type="Proteomes" id="UP000656077">
    <property type="component" value="Unassembled WGS sequence"/>
</dbReference>
<organism evidence="1 2">
    <name type="scientific">Clostridium chromiireducens</name>
    <dbReference type="NCBI Taxonomy" id="225345"/>
    <lineage>
        <taxon>Bacteria</taxon>
        <taxon>Bacillati</taxon>
        <taxon>Bacillota</taxon>
        <taxon>Clostridia</taxon>
        <taxon>Eubacteriales</taxon>
        <taxon>Clostridiaceae</taxon>
        <taxon>Clostridium</taxon>
    </lineage>
</organism>
<proteinExistence type="predicted"/>
<dbReference type="RefSeq" id="WP_160358927.1">
    <property type="nucleotide sequence ID" value="NZ_WSRQ01000011.1"/>
</dbReference>
<dbReference type="AlphaFoldDB" id="A0A964RLG6"/>
<name>A0A964RLG6_9CLOT</name>